<gene>
    <name evidence="1" type="ORF">BCON_0437g00040</name>
</gene>
<reference evidence="1 2" key="1">
    <citation type="submission" date="2017-12" db="EMBL/GenBank/DDBJ databases">
        <title>Comparative genomics of Botrytis spp.</title>
        <authorList>
            <person name="Valero-Jimenez C.A."/>
            <person name="Tapia P."/>
            <person name="Veloso J."/>
            <person name="Silva-Moreno E."/>
            <person name="Staats M."/>
            <person name="Valdes J.H."/>
            <person name="Van Kan J.A.L."/>
        </authorList>
    </citation>
    <scope>NUCLEOTIDE SEQUENCE [LARGE SCALE GENOMIC DNA]</scope>
    <source>
        <strain evidence="1 2">MUCL11595</strain>
    </source>
</reference>
<proteinExistence type="predicted"/>
<keyword evidence="2" id="KW-1185">Reference proteome</keyword>
<dbReference type="Proteomes" id="UP000297527">
    <property type="component" value="Unassembled WGS sequence"/>
</dbReference>
<dbReference type="EMBL" id="PQXN01000435">
    <property type="protein sequence ID" value="TGO44976.1"/>
    <property type="molecule type" value="Genomic_DNA"/>
</dbReference>
<evidence type="ECO:0000313" key="2">
    <source>
        <dbReference type="Proteomes" id="UP000297527"/>
    </source>
</evidence>
<protein>
    <submittedName>
        <fullName evidence="1">Uncharacterized protein</fullName>
    </submittedName>
</protein>
<dbReference type="AlphaFoldDB" id="A0A4Z1H7C7"/>
<name>A0A4Z1H7C7_9HELO</name>
<organism evidence="1 2">
    <name type="scientific">Botryotinia convoluta</name>
    <dbReference type="NCBI Taxonomy" id="54673"/>
    <lineage>
        <taxon>Eukaryota</taxon>
        <taxon>Fungi</taxon>
        <taxon>Dikarya</taxon>
        <taxon>Ascomycota</taxon>
        <taxon>Pezizomycotina</taxon>
        <taxon>Leotiomycetes</taxon>
        <taxon>Helotiales</taxon>
        <taxon>Sclerotiniaceae</taxon>
        <taxon>Botryotinia</taxon>
    </lineage>
</organism>
<sequence length="128" mass="13558">MYHSIKSISYQGHKALGKIAVELDSKASPGDASDVYIFDKKSQKIAITSIGFVITRTSVSALRRSLKSVNMSGPGANPRLKPSGAPAPTLVAAATTASGAPAQSSWTPKILEVLHDLTDILYDEMMVL</sequence>
<evidence type="ECO:0000313" key="1">
    <source>
        <dbReference type="EMBL" id="TGO44976.1"/>
    </source>
</evidence>
<comment type="caution">
    <text evidence="1">The sequence shown here is derived from an EMBL/GenBank/DDBJ whole genome shotgun (WGS) entry which is preliminary data.</text>
</comment>
<accession>A0A4Z1H7C7</accession>